<name>A0A1Q8S5Z1_9PEZI</name>
<dbReference type="SMART" id="SM00747">
    <property type="entry name" value="CFEM"/>
    <property type="match status" value="1"/>
</dbReference>
<evidence type="ECO:0000256" key="8">
    <source>
        <dbReference type="ARBA" id="ARBA00023288"/>
    </source>
</evidence>
<accession>A0A1Q8S5Z1</accession>
<evidence type="ECO:0000256" key="9">
    <source>
        <dbReference type="PROSITE-ProRule" id="PRU01356"/>
    </source>
</evidence>
<keyword evidence="9" id="KW-0479">Metal-binding</keyword>
<evidence type="ECO:0000313" key="12">
    <source>
        <dbReference type="EMBL" id="OLN96865.1"/>
    </source>
</evidence>
<comment type="caution">
    <text evidence="9">Lacks conserved residue(s) required for the propagation of feature annotation.</text>
</comment>
<evidence type="ECO:0000313" key="13">
    <source>
        <dbReference type="Proteomes" id="UP000186583"/>
    </source>
</evidence>
<keyword evidence="13" id="KW-1185">Reference proteome</keyword>
<keyword evidence="6 10" id="KW-0732">Signal</keyword>
<dbReference type="EMBL" id="MPGH01000014">
    <property type="protein sequence ID" value="OLN96865.1"/>
    <property type="molecule type" value="Genomic_DNA"/>
</dbReference>
<evidence type="ECO:0000256" key="4">
    <source>
        <dbReference type="ARBA" id="ARBA00022525"/>
    </source>
</evidence>
<dbReference type="OrthoDB" id="3767534at2759"/>
<evidence type="ECO:0000259" key="11">
    <source>
        <dbReference type="PROSITE" id="PS52012"/>
    </source>
</evidence>
<comment type="subcellular location">
    <subcellularLocation>
        <location evidence="1">Membrane</location>
        <topology evidence="1">Lipid-anchor</topology>
        <topology evidence="1">GPI-anchor</topology>
    </subcellularLocation>
    <subcellularLocation>
        <location evidence="2">Secreted</location>
    </subcellularLocation>
</comment>
<gene>
    <name evidence="12" type="ORF">CCHL11_02311</name>
</gene>
<evidence type="ECO:0000256" key="6">
    <source>
        <dbReference type="ARBA" id="ARBA00022729"/>
    </source>
</evidence>
<evidence type="ECO:0000256" key="7">
    <source>
        <dbReference type="ARBA" id="ARBA00023157"/>
    </source>
</evidence>
<comment type="caution">
    <text evidence="12">The sequence shown here is derived from an EMBL/GenBank/DDBJ whole genome shotgun (WGS) entry which is preliminary data.</text>
</comment>
<proteinExistence type="inferred from homology"/>
<keyword evidence="5" id="KW-0325">Glycoprotein</keyword>
<feature type="domain" description="CFEM" evidence="11">
    <location>
        <begin position="1"/>
        <end position="114"/>
    </location>
</feature>
<evidence type="ECO:0000256" key="10">
    <source>
        <dbReference type="SAM" id="SignalP"/>
    </source>
</evidence>
<dbReference type="AlphaFoldDB" id="A0A1Q8S5Z1"/>
<dbReference type="Pfam" id="PF05730">
    <property type="entry name" value="CFEM"/>
    <property type="match status" value="1"/>
</dbReference>
<sequence>MKYSYVLAALVGLVAAQVDPTIIPECARDCLTQAVSSASSCTPGDYACTCVPETQDKIKTAATPCVLSACGAQVAISEVLPASAKLCAAAAAAGGSASSAAASSAAASVSIPTSASGSASLPFTTSVTAVVSSSAAATTRAAGNGTAATTAATTPTTSAVPAGAGALTPVGGLVMLALGALAI</sequence>
<keyword evidence="4" id="KW-0964">Secreted</keyword>
<dbReference type="GO" id="GO:0046872">
    <property type="term" value="F:metal ion binding"/>
    <property type="evidence" value="ECO:0007669"/>
    <property type="project" value="UniProtKB-UniRule"/>
</dbReference>
<keyword evidence="9" id="KW-0408">Iron</keyword>
<dbReference type="GO" id="GO:0098552">
    <property type="term" value="C:side of membrane"/>
    <property type="evidence" value="ECO:0007669"/>
    <property type="project" value="UniProtKB-KW"/>
</dbReference>
<keyword evidence="5" id="KW-0472">Membrane</keyword>
<evidence type="ECO:0000256" key="2">
    <source>
        <dbReference type="ARBA" id="ARBA00004613"/>
    </source>
</evidence>
<dbReference type="PROSITE" id="PS52012">
    <property type="entry name" value="CFEM"/>
    <property type="match status" value="1"/>
</dbReference>
<dbReference type="InterPro" id="IPR008427">
    <property type="entry name" value="Extracellular_membr_CFEM_dom"/>
</dbReference>
<dbReference type="Proteomes" id="UP000186583">
    <property type="component" value="Unassembled WGS sequence"/>
</dbReference>
<keyword evidence="5" id="KW-0336">GPI-anchor</keyword>
<keyword evidence="7 9" id="KW-1015">Disulfide bond</keyword>
<organism evidence="12 13">
    <name type="scientific">Colletotrichum chlorophyti</name>
    <dbReference type="NCBI Taxonomy" id="708187"/>
    <lineage>
        <taxon>Eukaryota</taxon>
        <taxon>Fungi</taxon>
        <taxon>Dikarya</taxon>
        <taxon>Ascomycota</taxon>
        <taxon>Pezizomycotina</taxon>
        <taxon>Sordariomycetes</taxon>
        <taxon>Hypocreomycetidae</taxon>
        <taxon>Glomerellales</taxon>
        <taxon>Glomerellaceae</taxon>
        <taxon>Colletotrichum</taxon>
    </lineage>
</organism>
<dbReference type="STRING" id="708187.A0A1Q8S5Z1"/>
<feature type="binding site" description="axial binding residue" evidence="9">
    <location>
        <position position="45"/>
    </location>
    <ligand>
        <name>heme</name>
        <dbReference type="ChEBI" id="CHEBI:30413"/>
    </ligand>
    <ligandPart>
        <name>Fe</name>
        <dbReference type="ChEBI" id="CHEBI:18248"/>
    </ligandPart>
</feature>
<feature type="disulfide bond" evidence="9">
    <location>
        <begin position="41"/>
        <end position="48"/>
    </location>
</feature>
<dbReference type="GO" id="GO:0005576">
    <property type="term" value="C:extracellular region"/>
    <property type="evidence" value="ECO:0007669"/>
    <property type="project" value="UniProtKB-SubCell"/>
</dbReference>
<reference evidence="12 13" key="1">
    <citation type="submission" date="2016-11" db="EMBL/GenBank/DDBJ databases">
        <title>Draft Genome Assembly of Colletotrichum chlorophyti a pathogen of herbaceous plants.</title>
        <authorList>
            <person name="Gan P."/>
            <person name="Narusaka M."/>
            <person name="Tsushima A."/>
            <person name="Narusaka Y."/>
            <person name="Takano Y."/>
            <person name="Shirasu K."/>
        </authorList>
    </citation>
    <scope>NUCLEOTIDE SEQUENCE [LARGE SCALE GENOMIC DNA]</scope>
    <source>
        <strain evidence="12 13">NTL11</strain>
    </source>
</reference>
<evidence type="ECO:0000256" key="1">
    <source>
        <dbReference type="ARBA" id="ARBA00004589"/>
    </source>
</evidence>
<comment type="similarity">
    <text evidence="3">Belongs to the RBT5 family.</text>
</comment>
<keyword evidence="9" id="KW-0349">Heme</keyword>
<evidence type="ECO:0000256" key="5">
    <source>
        <dbReference type="ARBA" id="ARBA00022622"/>
    </source>
</evidence>
<protein>
    <recommendedName>
        <fullName evidence="11">CFEM domain-containing protein</fullName>
    </recommendedName>
</protein>
<feature type="signal peptide" evidence="10">
    <location>
        <begin position="1"/>
        <end position="16"/>
    </location>
</feature>
<feature type="chain" id="PRO_5012683412" description="CFEM domain-containing protein" evidence="10">
    <location>
        <begin position="17"/>
        <end position="183"/>
    </location>
</feature>
<evidence type="ECO:0000256" key="3">
    <source>
        <dbReference type="ARBA" id="ARBA00010031"/>
    </source>
</evidence>
<keyword evidence="8" id="KW-0449">Lipoprotein</keyword>